<sequence length="654" mass="76213">MSDSHNNLTEFCNWLQLLKAIDRDFEALLWTSHDPTDTLFEHLRDGVILARVGLFLEENLEGERITPASDYFLTTDGATFRREKNINFFLRKCSLLGVKRYFTLKDLERDVNRIGVLRTLKSFSKKLEKKMKKVNPSIVRFDVIPLTEERNVNELDTEITYYMNKTAHRQQNNYYNKRQRNEETEIFYEKYMSYNDQDITPEQKLEAFLNKSSPVHNKILQLRQKELGYQRKFLNTLEKIISSTTASAEISNLGDIFRDLEEILMPLKKLHKRLFDKLLKNVNPGPVFNELKMDFWIYAPFIILLINALNLIEKFEKNALVKQELELIKSDMQKQINLGDSSFPASFDQLFYLPRQHLGNYGMHLSAIIKSAKKELSSDNSSKHVSDSHVLLIKIVQRCMKAKTAMDDVLDYVNFSVGENANKRIIRDLGSQLSQLKISPEDLASDFGSLVFEGKILHKWEKDKKYTNRYMVCMQKLILICHIHNGRGNKIMYTPIRELELHLYDPRLRFNVLETMDSTGDQSLSLTVVITDNNRSPLGDSFNLKCRTTSSYDILKKTLENLFKSSRISSKFHPRHTHDYEIHEVTGDFKKPRVCGLEKCSSILSGQFVVGVYCKTCKKYYHNHCFVTNSPETPYEDGKFMAKAKERDFVHTLV</sequence>
<dbReference type="InterPro" id="IPR035899">
    <property type="entry name" value="DBL_dom_sf"/>
</dbReference>
<dbReference type="CDD" id="cd00014">
    <property type="entry name" value="CH_SF"/>
    <property type="match status" value="1"/>
</dbReference>
<dbReference type="GO" id="GO:0005085">
    <property type="term" value="F:guanyl-nucleotide exchange factor activity"/>
    <property type="evidence" value="ECO:0007669"/>
    <property type="project" value="InterPro"/>
</dbReference>
<dbReference type="GO" id="GO:0005737">
    <property type="term" value="C:cytoplasm"/>
    <property type="evidence" value="ECO:0007669"/>
    <property type="project" value="TreeGrafter"/>
</dbReference>
<dbReference type="EMBL" id="HACA01011113">
    <property type="protein sequence ID" value="CDW28474.1"/>
    <property type="molecule type" value="Transcribed_RNA"/>
</dbReference>
<dbReference type="InterPro" id="IPR046349">
    <property type="entry name" value="C1-like_sf"/>
</dbReference>
<evidence type="ECO:0000259" key="1">
    <source>
        <dbReference type="PROSITE" id="PS50010"/>
    </source>
</evidence>
<dbReference type="Gene3D" id="1.20.900.10">
    <property type="entry name" value="Dbl homology (DH) domain"/>
    <property type="match status" value="1"/>
</dbReference>
<proteinExistence type="predicted"/>
<protein>
    <recommendedName>
        <fullName evidence="1">DH domain-containing protein</fullName>
    </recommendedName>
</protein>
<evidence type="ECO:0000313" key="2">
    <source>
        <dbReference type="EMBL" id="CDW28474.1"/>
    </source>
</evidence>
<dbReference type="SUPFAM" id="SSF57889">
    <property type="entry name" value="Cysteine-rich domain"/>
    <property type="match status" value="1"/>
</dbReference>
<dbReference type="GO" id="GO:0016477">
    <property type="term" value="P:cell migration"/>
    <property type="evidence" value="ECO:0007669"/>
    <property type="project" value="TreeGrafter"/>
</dbReference>
<dbReference type="InterPro" id="IPR000219">
    <property type="entry name" value="DH_dom"/>
</dbReference>
<reference evidence="2" key="1">
    <citation type="submission" date="2014-05" db="EMBL/GenBank/DDBJ databases">
        <authorList>
            <person name="Chronopoulou M."/>
        </authorList>
    </citation>
    <scope>NUCLEOTIDE SEQUENCE</scope>
    <source>
        <tissue evidence="2">Whole organism</tissue>
    </source>
</reference>
<dbReference type="PANTHER" id="PTHR45818:SF3">
    <property type="entry name" value="PROTEIN VAV"/>
    <property type="match status" value="1"/>
</dbReference>
<feature type="domain" description="DH" evidence="1">
    <location>
        <begin position="214"/>
        <end position="402"/>
    </location>
</feature>
<dbReference type="PROSITE" id="PS50010">
    <property type="entry name" value="DH_2"/>
    <property type="match status" value="1"/>
</dbReference>
<organism evidence="2">
    <name type="scientific">Lepeophtheirus salmonis</name>
    <name type="common">Salmon louse</name>
    <name type="synonym">Caligus salmonis</name>
    <dbReference type="NCBI Taxonomy" id="72036"/>
    <lineage>
        <taxon>Eukaryota</taxon>
        <taxon>Metazoa</taxon>
        <taxon>Ecdysozoa</taxon>
        <taxon>Arthropoda</taxon>
        <taxon>Crustacea</taxon>
        <taxon>Multicrustacea</taxon>
        <taxon>Hexanauplia</taxon>
        <taxon>Copepoda</taxon>
        <taxon>Siphonostomatoida</taxon>
        <taxon>Caligidae</taxon>
        <taxon>Lepeophtheirus</taxon>
    </lineage>
</organism>
<dbReference type="Gene3D" id="1.10.418.10">
    <property type="entry name" value="Calponin-like domain"/>
    <property type="match status" value="1"/>
</dbReference>
<dbReference type="SUPFAM" id="SSF47576">
    <property type="entry name" value="Calponin-homology domain, CH-domain"/>
    <property type="match status" value="1"/>
</dbReference>
<accession>A0A0K2TR14</accession>
<name>A0A0K2TR14_LEPSM</name>
<dbReference type="AlphaFoldDB" id="A0A0K2TR14"/>
<dbReference type="SUPFAM" id="SSF48065">
    <property type="entry name" value="DBL homology domain (DH-domain)"/>
    <property type="match status" value="1"/>
</dbReference>
<dbReference type="PANTHER" id="PTHR45818">
    <property type="entry name" value="PROTEIN VAV"/>
    <property type="match status" value="1"/>
</dbReference>
<dbReference type="InterPro" id="IPR036872">
    <property type="entry name" value="CH_dom_sf"/>
</dbReference>